<dbReference type="CDD" id="cd00719">
    <property type="entry name" value="GIY-YIG_SF"/>
    <property type="match status" value="1"/>
</dbReference>
<dbReference type="Gene3D" id="3.40.1440.10">
    <property type="entry name" value="GIY-YIG endonuclease"/>
    <property type="match status" value="1"/>
</dbReference>
<dbReference type="RefSeq" id="WP_126410834.1">
    <property type="nucleotide sequence ID" value="NZ_RXNT01000025.1"/>
</dbReference>
<dbReference type="PROSITE" id="PS50164">
    <property type="entry name" value="GIY_YIG"/>
    <property type="match status" value="1"/>
</dbReference>
<evidence type="ECO:0000313" key="2">
    <source>
        <dbReference type="EMBL" id="RTR26267.1"/>
    </source>
</evidence>
<proteinExistence type="predicted"/>
<organism evidence="2 3">
    <name type="scientific">Bacillus yapensis</name>
    <dbReference type="NCBI Taxonomy" id="2492960"/>
    <lineage>
        <taxon>Bacteria</taxon>
        <taxon>Bacillati</taxon>
        <taxon>Bacillota</taxon>
        <taxon>Bacilli</taxon>
        <taxon>Bacillales</taxon>
        <taxon>Bacillaceae</taxon>
        <taxon>Bacillus</taxon>
    </lineage>
</organism>
<sequence>MKLNKESENMIPSDMYMEFLKSLGLFPIDNWNQFEAEHQIEMKPKVRNNHTVKIRNQGKSTSGVYVYFDGETCLYVGESSNLGDRFKDHYNESWKENPKGRNYKQFSFFKQYQRPLIVKWIEIEDAFDRKIVEAMLTKILKPLYEEYKKTN</sequence>
<reference evidence="2 3" key="1">
    <citation type="submission" date="2018-12" db="EMBL/GenBank/DDBJ databases">
        <title>Bacillus yapensis draft genome sequence.</title>
        <authorList>
            <person name="Yu L."/>
            <person name="Xu X."/>
            <person name="Tang X."/>
        </authorList>
    </citation>
    <scope>NUCLEOTIDE SEQUENCE [LARGE SCALE GENOMIC DNA]</scope>
    <source>
        <strain evidence="2 3">XXST-01</strain>
    </source>
</reference>
<dbReference type="InterPro" id="IPR035901">
    <property type="entry name" value="GIY-YIG_endonuc_sf"/>
</dbReference>
<accession>A0A3S0KGJ6</accession>
<gene>
    <name evidence="2" type="ORF">EKG37_21595</name>
</gene>
<comment type="caution">
    <text evidence="2">The sequence shown here is derived from an EMBL/GenBank/DDBJ whole genome shotgun (WGS) entry which is preliminary data.</text>
</comment>
<evidence type="ECO:0000259" key="1">
    <source>
        <dbReference type="PROSITE" id="PS50164"/>
    </source>
</evidence>
<feature type="domain" description="GIY-YIG" evidence="1">
    <location>
        <begin position="60"/>
        <end position="146"/>
    </location>
</feature>
<dbReference type="SUPFAM" id="SSF82771">
    <property type="entry name" value="GIY-YIG endonuclease"/>
    <property type="match status" value="1"/>
</dbReference>
<evidence type="ECO:0000313" key="3">
    <source>
        <dbReference type="Proteomes" id="UP000271374"/>
    </source>
</evidence>
<dbReference type="Proteomes" id="UP000271374">
    <property type="component" value="Unassembled WGS sequence"/>
</dbReference>
<name>A0A3S0KGJ6_9BACI</name>
<keyword evidence="3" id="KW-1185">Reference proteome</keyword>
<dbReference type="EMBL" id="RXNT01000025">
    <property type="protein sequence ID" value="RTR26267.1"/>
    <property type="molecule type" value="Genomic_DNA"/>
</dbReference>
<dbReference type="AlphaFoldDB" id="A0A3S0KGJ6"/>
<protein>
    <submittedName>
        <fullName evidence="2">GIY-YIG nuclease family protein</fullName>
    </submittedName>
</protein>
<dbReference type="InterPro" id="IPR000305">
    <property type="entry name" value="GIY-YIG_endonuc"/>
</dbReference>
<dbReference type="Pfam" id="PF01541">
    <property type="entry name" value="GIY-YIG"/>
    <property type="match status" value="1"/>
</dbReference>